<dbReference type="Proteomes" id="UP001199206">
    <property type="component" value="Unassembled WGS sequence"/>
</dbReference>
<feature type="domain" description="AprE-like beta-barrel" evidence="2">
    <location>
        <begin position="72"/>
        <end position="154"/>
    </location>
</feature>
<comment type="caution">
    <text evidence="3">The sequence shown here is derived from an EMBL/GenBank/DDBJ whole genome shotgun (WGS) entry which is preliminary data.</text>
</comment>
<keyword evidence="4" id="KW-1185">Reference proteome</keyword>
<name>A0ABS8HNL1_9XANT</name>
<proteinExistence type="predicted"/>
<reference evidence="3 4" key="1">
    <citation type="submission" date="2021-10" db="EMBL/GenBank/DDBJ databases">
        <title>Genome sequencing of Xanthomonas strains from NCPPB.</title>
        <authorList>
            <person name="Hussein R."/>
            <person name="Harrison J."/>
            <person name="Studholme D.J."/>
            <person name="Vicente J."/>
            <person name="Grant M."/>
        </authorList>
    </citation>
    <scope>NUCLEOTIDE SEQUENCE [LARGE SCALE GENOMIC DNA]</scope>
    <source>
        <strain evidence="3 4">NCPPB 101</strain>
    </source>
</reference>
<dbReference type="Gene3D" id="2.40.30.170">
    <property type="match status" value="1"/>
</dbReference>
<evidence type="ECO:0000313" key="3">
    <source>
        <dbReference type="EMBL" id="MCC4622327.1"/>
    </source>
</evidence>
<keyword evidence="1" id="KW-0472">Membrane</keyword>
<organism evidence="3 4">
    <name type="scientific">Xanthomonas cassavae CFBP 4642</name>
    <dbReference type="NCBI Taxonomy" id="1219375"/>
    <lineage>
        <taxon>Bacteria</taxon>
        <taxon>Pseudomonadati</taxon>
        <taxon>Pseudomonadota</taxon>
        <taxon>Gammaproteobacteria</taxon>
        <taxon>Lysobacterales</taxon>
        <taxon>Lysobacteraceae</taxon>
        <taxon>Xanthomonas</taxon>
    </lineage>
</organism>
<sequence length="169" mass="18330">MGIFREEAVAARSARHALGAVRMATPRSLRLLVAAGIASTILLLSVGLALPYGRSLTATGEVLAHNGREGTVQAWVSESAVPDINPGMAARVHYRALPRGTQQWDGGVVTDVSRVPRNGPQRGLYRVEIQVSPADRTDGRYLSAGMIVDVRLLTQRRPMYRWVFGGLTQ</sequence>
<keyword evidence="1" id="KW-0812">Transmembrane</keyword>
<dbReference type="Pfam" id="PF26002">
    <property type="entry name" value="Beta-barrel_AprE"/>
    <property type="match status" value="1"/>
</dbReference>
<protein>
    <recommendedName>
        <fullName evidence="2">AprE-like beta-barrel domain-containing protein</fullName>
    </recommendedName>
</protein>
<accession>A0ABS8HNL1</accession>
<evidence type="ECO:0000259" key="2">
    <source>
        <dbReference type="Pfam" id="PF26002"/>
    </source>
</evidence>
<evidence type="ECO:0000256" key="1">
    <source>
        <dbReference type="SAM" id="Phobius"/>
    </source>
</evidence>
<dbReference type="InterPro" id="IPR058982">
    <property type="entry name" value="Beta-barrel_AprE"/>
</dbReference>
<dbReference type="EMBL" id="JAJGQJ010000084">
    <property type="protein sequence ID" value="MCC4622327.1"/>
    <property type="molecule type" value="Genomic_DNA"/>
</dbReference>
<keyword evidence="1" id="KW-1133">Transmembrane helix</keyword>
<gene>
    <name evidence="3" type="ORF">LL965_20555</name>
</gene>
<evidence type="ECO:0000313" key="4">
    <source>
        <dbReference type="Proteomes" id="UP001199206"/>
    </source>
</evidence>
<feature type="transmembrane region" description="Helical" evidence="1">
    <location>
        <begin position="31"/>
        <end position="52"/>
    </location>
</feature>
<dbReference type="RefSeq" id="WP_029220006.1">
    <property type="nucleotide sequence ID" value="NZ_CAWLZN010000001.1"/>
</dbReference>